<dbReference type="Proteomes" id="UP001153076">
    <property type="component" value="Unassembled WGS sequence"/>
</dbReference>
<evidence type="ECO:0000256" key="1">
    <source>
        <dbReference type="SAM" id="MobiDB-lite"/>
    </source>
</evidence>
<keyword evidence="3" id="KW-1185">Reference proteome</keyword>
<sequence>MEDHINLEEQSNASSGSTCHINTSKEQGKPGDWAKANLMVLIAIVFYPRYKLKFVRFSFRKFCPNDFNKADKVYDHLCNVLKMTIVSSSPIHVDHSKMSLNNDTLKELHSQWHEGGEDYMENQIKSHIGNLENKLQHQKYNPEDLVEVISPCHISKIIFAPILERVGEEVKDEEDGENSSAGLRDGLDELKEEVRTLRNMVVGLTQFLQFVVKVVASHISCNSN</sequence>
<dbReference type="EMBL" id="JAKOGI010001331">
    <property type="protein sequence ID" value="KAJ8426222.1"/>
    <property type="molecule type" value="Genomic_DNA"/>
</dbReference>
<accession>A0A9Q1GVJ9</accession>
<name>A0A9Q1GVJ9_9CARY</name>
<evidence type="ECO:0000313" key="2">
    <source>
        <dbReference type="EMBL" id="KAJ8426222.1"/>
    </source>
</evidence>
<feature type="region of interest" description="Disordered" evidence="1">
    <location>
        <begin position="1"/>
        <end position="28"/>
    </location>
</feature>
<evidence type="ECO:0000313" key="3">
    <source>
        <dbReference type="Proteomes" id="UP001153076"/>
    </source>
</evidence>
<comment type="caution">
    <text evidence="2">The sequence shown here is derived from an EMBL/GenBank/DDBJ whole genome shotgun (WGS) entry which is preliminary data.</text>
</comment>
<protein>
    <submittedName>
        <fullName evidence="2">Uncharacterized protein</fullName>
    </submittedName>
</protein>
<feature type="compositionally biased region" description="Polar residues" evidence="1">
    <location>
        <begin position="8"/>
        <end position="25"/>
    </location>
</feature>
<dbReference type="OrthoDB" id="1607513at2759"/>
<dbReference type="AlphaFoldDB" id="A0A9Q1GVJ9"/>
<organism evidence="2 3">
    <name type="scientific">Carnegiea gigantea</name>
    <dbReference type="NCBI Taxonomy" id="171969"/>
    <lineage>
        <taxon>Eukaryota</taxon>
        <taxon>Viridiplantae</taxon>
        <taxon>Streptophyta</taxon>
        <taxon>Embryophyta</taxon>
        <taxon>Tracheophyta</taxon>
        <taxon>Spermatophyta</taxon>
        <taxon>Magnoliopsida</taxon>
        <taxon>eudicotyledons</taxon>
        <taxon>Gunneridae</taxon>
        <taxon>Pentapetalae</taxon>
        <taxon>Caryophyllales</taxon>
        <taxon>Cactineae</taxon>
        <taxon>Cactaceae</taxon>
        <taxon>Cactoideae</taxon>
        <taxon>Echinocereeae</taxon>
        <taxon>Carnegiea</taxon>
    </lineage>
</organism>
<proteinExistence type="predicted"/>
<gene>
    <name evidence="2" type="ORF">Cgig2_003847</name>
</gene>
<reference evidence="2" key="1">
    <citation type="submission" date="2022-04" db="EMBL/GenBank/DDBJ databases">
        <title>Carnegiea gigantea Genome sequencing and assembly v2.</title>
        <authorList>
            <person name="Copetti D."/>
            <person name="Sanderson M.J."/>
            <person name="Burquez A."/>
            <person name="Wojciechowski M.F."/>
        </authorList>
    </citation>
    <scope>NUCLEOTIDE SEQUENCE</scope>
    <source>
        <strain evidence="2">SGP5-SGP5p</strain>
        <tissue evidence="2">Aerial part</tissue>
    </source>
</reference>